<dbReference type="EMBL" id="PJQL01000570">
    <property type="protein sequence ID" value="RCH94519.1"/>
    <property type="molecule type" value="Genomic_DNA"/>
</dbReference>
<feature type="signal peptide" evidence="1">
    <location>
        <begin position="1"/>
        <end position="25"/>
    </location>
</feature>
<name>A0A367JXC5_RHIAZ</name>
<feature type="chain" id="PRO_5016826571" evidence="1">
    <location>
        <begin position="26"/>
        <end position="610"/>
    </location>
</feature>
<evidence type="ECO:0000313" key="3">
    <source>
        <dbReference type="Proteomes" id="UP000252139"/>
    </source>
</evidence>
<organism evidence="2 3">
    <name type="scientific">Rhizopus azygosporus</name>
    <name type="common">Rhizopus microsporus var. azygosporus</name>
    <dbReference type="NCBI Taxonomy" id="86630"/>
    <lineage>
        <taxon>Eukaryota</taxon>
        <taxon>Fungi</taxon>
        <taxon>Fungi incertae sedis</taxon>
        <taxon>Mucoromycota</taxon>
        <taxon>Mucoromycotina</taxon>
        <taxon>Mucoromycetes</taxon>
        <taxon>Mucorales</taxon>
        <taxon>Mucorineae</taxon>
        <taxon>Rhizopodaceae</taxon>
        <taxon>Rhizopus</taxon>
    </lineage>
</organism>
<gene>
    <name evidence="2" type="ORF">CU097_012812</name>
</gene>
<keyword evidence="3" id="KW-1185">Reference proteome</keyword>
<reference evidence="2 3" key="1">
    <citation type="journal article" date="2018" name="G3 (Bethesda)">
        <title>Phylogenetic and Phylogenomic Definition of Rhizopus Species.</title>
        <authorList>
            <person name="Gryganskyi A.P."/>
            <person name="Golan J."/>
            <person name="Dolatabadi S."/>
            <person name="Mondo S."/>
            <person name="Robb S."/>
            <person name="Idnurm A."/>
            <person name="Muszewska A."/>
            <person name="Steczkiewicz K."/>
            <person name="Masonjones S."/>
            <person name="Liao H.L."/>
            <person name="Gajdeczka M.T."/>
            <person name="Anike F."/>
            <person name="Vuek A."/>
            <person name="Anishchenko I.M."/>
            <person name="Voigt K."/>
            <person name="de Hoog G.S."/>
            <person name="Smith M.E."/>
            <person name="Heitman J."/>
            <person name="Vilgalys R."/>
            <person name="Stajich J.E."/>
        </authorList>
    </citation>
    <scope>NUCLEOTIDE SEQUENCE [LARGE SCALE GENOMIC DNA]</scope>
    <source>
        <strain evidence="2 3">CBS 357.93</strain>
    </source>
</reference>
<evidence type="ECO:0000256" key="1">
    <source>
        <dbReference type="SAM" id="SignalP"/>
    </source>
</evidence>
<evidence type="ECO:0000313" key="2">
    <source>
        <dbReference type="EMBL" id="RCH94519.1"/>
    </source>
</evidence>
<keyword evidence="1" id="KW-0732">Signal</keyword>
<dbReference type="STRING" id="86630.A0A367JXC5"/>
<protein>
    <submittedName>
        <fullName evidence="2">Uncharacterized protein</fullName>
    </submittedName>
</protein>
<dbReference type="OrthoDB" id="73465at2759"/>
<accession>A0A367JXC5</accession>
<dbReference type="Proteomes" id="UP000252139">
    <property type="component" value="Unassembled WGS sequence"/>
</dbReference>
<comment type="caution">
    <text evidence="2">The sequence shown here is derived from an EMBL/GenBank/DDBJ whole genome shotgun (WGS) entry which is preliminary data.</text>
</comment>
<dbReference type="AlphaFoldDB" id="A0A367JXC5"/>
<sequence length="610" mass="68783">MNSAGWIKSLLVILILTVHVDPCWCDDSTFIATDLTGYASSQEAMTSTSTSTTKNQRHLKKSKMDHDMIENVVNTSSTWYPSSTLVTYLNTTTSISSYSALPTSSDRKDDTLNDTIHQYSNTSDQLVQYHFNCKADVAFCSKISNSINAAINEFTQVVNIKVALLLKISYYSFCEISCSNSTYGWGVPTSQFTLPFDEDDDLSYIYPQALAKQLAPYSSHSLWSNYDLEIAINHDVYMNSVNTEQAIRNGWNGTSTPPNGKFWFSNDTDILDYQVDFRAVFLHELLHGLGILSSWAAYFWTKMSPFRMLIDGIIDPLKVELVTPSPYWFVDGDSGPAYLSGFQPTMIFDKHLTVIDDSFNTTRSSFRLSEIAVDMQKNFCVNNTEDAFIFNFVEIFSAANQSVAAHKLWVSLSQPETLRFQFRPPPVANSSFNRIDYLNRTYQSMTLLTGQDMFAELVHETVDPSVNRPGLKIAHLDDKYADTVDFLMTRVYHPGRTLESLVAEYYNEIPEIRYNTTMSNNTVVEKIYRSPIGPGILRMLDSLKYSTVLTNTNYTTDESVKTLKPRTSCDNNNANQIKATPSSISIATGVKIKLTYVIFTLGSMLFVVSI</sequence>
<proteinExistence type="predicted"/>